<keyword evidence="3" id="KW-1185">Reference proteome</keyword>
<dbReference type="EMBL" id="JACXVP010000012">
    <property type="protein sequence ID" value="KAG5570651.1"/>
    <property type="molecule type" value="Genomic_DNA"/>
</dbReference>
<organism evidence="2 3">
    <name type="scientific">Solanum commersonii</name>
    <name type="common">Commerson's wild potato</name>
    <name type="synonym">Commerson's nightshade</name>
    <dbReference type="NCBI Taxonomy" id="4109"/>
    <lineage>
        <taxon>Eukaryota</taxon>
        <taxon>Viridiplantae</taxon>
        <taxon>Streptophyta</taxon>
        <taxon>Embryophyta</taxon>
        <taxon>Tracheophyta</taxon>
        <taxon>Spermatophyta</taxon>
        <taxon>Magnoliopsida</taxon>
        <taxon>eudicotyledons</taxon>
        <taxon>Gunneridae</taxon>
        <taxon>Pentapetalae</taxon>
        <taxon>asterids</taxon>
        <taxon>lamiids</taxon>
        <taxon>Solanales</taxon>
        <taxon>Solanaceae</taxon>
        <taxon>Solanoideae</taxon>
        <taxon>Solaneae</taxon>
        <taxon>Solanum</taxon>
    </lineage>
</organism>
<dbReference type="Pfam" id="PF24925">
    <property type="entry name" value="DUF7746"/>
    <property type="match status" value="1"/>
</dbReference>
<evidence type="ECO:0000313" key="3">
    <source>
        <dbReference type="Proteomes" id="UP000824120"/>
    </source>
</evidence>
<feature type="domain" description="DUF7746" evidence="1">
    <location>
        <begin position="1"/>
        <end position="51"/>
    </location>
</feature>
<reference evidence="2 3" key="1">
    <citation type="submission" date="2020-09" db="EMBL/GenBank/DDBJ databases">
        <title>De no assembly of potato wild relative species, Solanum commersonii.</title>
        <authorList>
            <person name="Cho K."/>
        </authorList>
    </citation>
    <scope>NUCLEOTIDE SEQUENCE [LARGE SCALE GENOMIC DNA]</scope>
    <source>
        <strain evidence="2">LZ3.2</strain>
        <tissue evidence="2">Leaf</tissue>
    </source>
</reference>
<proteinExistence type="predicted"/>
<dbReference type="AlphaFoldDB" id="A0A9J5W511"/>
<dbReference type="PANTHER" id="PTHR33054:SF9">
    <property type="entry name" value="CCHC-TYPE DOMAIN-CONTAINING PROTEIN"/>
    <property type="match status" value="1"/>
</dbReference>
<accession>A0A9J5W511</accession>
<protein>
    <recommendedName>
        <fullName evidence="1">DUF7746 domain-containing protein</fullName>
    </recommendedName>
</protein>
<dbReference type="PANTHER" id="PTHR33054">
    <property type="entry name" value="CCHC-TYPE DOMAIN-CONTAINING PROTEIN"/>
    <property type="match status" value="1"/>
</dbReference>
<evidence type="ECO:0000259" key="1">
    <source>
        <dbReference type="Pfam" id="PF24925"/>
    </source>
</evidence>
<dbReference type="InterPro" id="IPR056648">
    <property type="entry name" value="DUF7746"/>
</dbReference>
<dbReference type="Proteomes" id="UP000824120">
    <property type="component" value="Chromosome 12"/>
</dbReference>
<name>A0A9J5W511_SOLCO</name>
<dbReference type="OrthoDB" id="1305700at2759"/>
<evidence type="ECO:0000313" key="2">
    <source>
        <dbReference type="EMBL" id="KAG5570651.1"/>
    </source>
</evidence>
<comment type="caution">
    <text evidence="2">The sequence shown here is derived from an EMBL/GenBank/DDBJ whole genome shotgun (WGS) entry which is preliminary data.</text>
</comment>
<gene>
    <name evidence="2" type="ORF">H5410_060417</name>
</gene>
<sequence>MGIAITSYKIRGSSDKEAASMIVDGFTGMLKHWWDNYFPENVKQAIYIATAVETIVTTEGSLEVTSTISREDACATLLYEIAKHFIGEPKLFQDRSLQILNNLSCPKLQTPIYEHDYE</sequence>